<proteinExistence type="predicted"/>
<evidence type="ECO:0000313" key="2">
    <source>
        <dbReference type="EMBL" id="RAH98781.1"/>
    </source>
</evidence>
<dbReference type="EMBL" id="QHHQ01000006">
    <property type="protein sequence ID" value="RAH98781.1"/>
    <property type="molecule type" value="Genomic_DNA"/>
</dbReference>
<dbReference type="AlphaFoldDB" id="A0A8B2NH22"/>
<protein>
    <submittedName>
        <fullName evidence="2">TIGR02217 family protein</fullName>
    </submittedName>
</protein>
<comment type="caution">
    <text evidence="2">The sequence shown here is derived from an EMBL/GenBank/DDBJ whole genome shotgun (WGS) entry which is preliminary data.</text>
</comment>
<dbReference type="RefSeq" id="WP_111350126.1">
    <property type="nucleotide sequence ID" value="NZ_QHHQ01000006.1"/>
</dbReference>
<feature type="domain" description="DUF2460" evidence="1">
    <location>
        <begin position="5"/>
        <end position="209"/>
    </location>
</feature>
<name>A0A8B2NH22_9HYPH</name>
<dbReference type="OrthoDB" id="1685145at2"/>
<dbReference type="Proteomes" id="UP000249590">
    <property type="component" value="Unassembled WGS sequence"/>
</dbReference>
<evidence type="ECO:0000313" key="3">
    <source>
        <dbReference type="Proteomes" id="UP000249590"/>
    </source>
</evidence>
<dbReference type="NCBIfam" id="TIGR02217">
    <property type="entry name" value="chp_TIGR02217"/>
    <property type="match status" value="1"/>
</dbReference>
<reference evidence="2 3" key="1">
    <citation type="submission" date="2018-05" db="EMBL/GenBank/DDBJ databases">
        <title>Acuticoccus sediminis sp. nov., isolated from deep-sea sediment of Indian Ocean.</title>
        <authorList>
            <person name="Liu X."/>
            <person name="Lai Q."/>
            <person name="Du Y."/>
            <person name="Sun F."/>
            <person name="Zhang X."/>
            <person name="Wang S."/>
            <person name="Shao Z."/>
        </authorList>
    </citation>
    <scope>NUCLEOTIDE SEQUENCE [LARGE SCALE GENOMIC DNA]</scope>
    <source>
        <strain evidence="2 3">PTG4-2</strain>
    </source>
</reference>
<organism evidence="2 3">
    <name type="scientific">Acuticoccus sediminis</name>
    <dbReference type="NCBI Taxonomy" id="2184697"/>
    <lineage>
        <taxon>Bacteria</taxon>
        <taxon>Pseudomonadati</taxon>
        <taxon>Pseudomonadota</taxon>
        <taxon>Alphaproteobacteria</taxon>
        <taxon>Hyphomicrobiales</taxon>
        <taxon>Amorphaceae</taxon>
        <taxon>Acuticoccus</taxon>
    </lineage>
</organism>
<dbReference type="InterPro" id="IPR011740">
    <property type="entry name" value="DUF2460"/>
</dbReference>
<evidence type="ECO:0000259" key="1">
    <source>
        <dbReference type="Pfam" id="PF09343"/>
    </source>
</evidence>
<gene>
    <name evidence="2" type="ORF">DLJ53_24395</name>
</gene>
<keyword evidence="3" id="KW-1185">Reference proteome</keyword>
<dbReference type="Pfam" id="PF09343">
    <property type="entry name" value="DUF2460"/>
    <property type="match status" value="1"/>
</dbReference>
<accession>A0A8B2NH22</accession>
<sequence>MDGFHDVRFPLAVALGATGGPERRTDIVTLGSGREERIQRWSMSRRRYDAGTGVRHRDDLQQVVDFFEERRGRLYGFRYRDPLDHKSCSPTDAPSETDQRLGVGDGSEVAFQLIKRYGDLYAPYDRRIVLPVEGTLLVSVGGVSQAEGSDFTVAEGVVTFAAGSVPAAGADVRAGFQFDVPVRFDTDRLEVNLSQFLAGTIPSIPIVEIAS</sequence>